<reference evidence="9 10" key="1">
    <citation type="submission" date="2017-11" db="EMBL/GenBank/DDBJ databases">
        <title>Comparative genomics of Botrytis spp.</title>
        <authorList>
            <person name="Valero-Jimenez C.A."/>
            <person name="Tapia P."/>
            <person name="Veloso J."/>
            <person name="Silva-Moreno E."/>
            <person name="Staats M."/>
            <person name="Valdes J.H."/>
            <person name="Van Kan J.A.L."/>
        </authorList>
    </citation>
    <scope>NUCLEOTIDE SEQUENCE [LARGE SCALE GENOMIC DNA]</scope>
    <source>
        <strain evidence="9 10">MUCL2830</strain>
    </source>
</reference>
<dbReference type="GO" id="GO:0005783">
    <property type="term" value="C:endoplasmic reticulum"/>
    <property type="evidence" value="ECO:0007669"/>
    <property type="project" value="UniProtKB-SubCell"/>
</dbReference>
<dbReference type="Proteomes" id="UP000297299">
    <property type="component" value="Unassembled WGS sequence"/>
</dbReference>
<gene>
    <name evidence="9" type="ORF">BOTCAL_0144g00180</name>
</gene>
<keyword evidence="8" id="KW-1133">Transmembrane helix</keyword>
<sequence length="222" mass="24625">MAFIIIVTIVYFAFTAIQTARISKISKTAKTKEDPEAPKITEPPPPPKKLRCFRIQGIPIKTTIEHLKKELVDCLPMFQSDSHLTLTNSSSSKSTATINSVENLGEFLSRYTVDDNFFGVTPLFEGDNASVDIISVPGLGSHPIGSFKGKDGIWIRNFLPKDIPSARILAYKYNTSIINRNTKHSISDLAKAFLNTIRAFRSATQIIVTTIVIHFGILIINM</sequence>
<keyword evidence="6 8" id="KW-0472">Membrane</keyword>
<proteinExistence type="predicted"/>
<dbReference type="AlphaFoldDB" id="A0A4Y8D3C2"/>
<dbReference type="PANTHER" id="PTHR48182:SF2">
    <property type="entry name" value="PROTEIN SERAC1"/>
    <property type="match status" value="1"/>
</dbReference>
<evidence type="ECO:0000256" key="3">
    <source>
        <dbReference type="ARBA" id="ARBA00004370"/>
    </source>
</evidence>
<evidence type="ECO:0000256" key="2">
    <source>
        <dbReference type="ARBA" id="ARBA00004240"/>
    </source>
</evidence>
<dbReference type="PANTHER" id="PTHR48182">
    <property type="entry name" value="PROTEIN SERAC1"/>
    <property type="match status" value="1"/>
</dbReference>
<evidence type="ECO:0000256" key="7">
    <source>
        <dbReference type="SAM" id="MobiDB-lite"/>
    </source>
</evidence>
<comment type="subcellular location">
    <subcellularLocation>
        <location evidence="2">Endoplasmic reticulum</location>
    </subcellularLocation>
    <subcellularLocation>
        <location evidence="3">Membrane</location>
    </subcellularLocation>
    <subcellularLocation>
        <location evidence="1">Mitochondrion</location>
    </subcellularLocation>
</comment>
<dbReference type="GO" id="GO:0016020">
    <property type="term" value="C:membrane"/>
    <property type="evidence" value="ECO:0007669"/>
    <property type="project" value="UniProtKB-SubCell"/>
</dbReference>
<keyword evidence="8" id="KW-0812">Transmembrane</keyword>
<keyword evidence="4" id="KW-0256">Endoplasmic reticulum</keyword>
<evidence type="ECO:0000256" key="5">
    <source>
        <dbReference type="ARBA" id="ARBA00023128"/>
    </source>
</evidence>
<feature type="region of interest" description="Disordered" evidence="7">
    <location>
        <begin position="27"/>
        <end position="47"/>
    </location>
</feature>
<feature type="transmembrane region" description="Helical" evidence="8">
    <location>
        <begin position="202"/>
        <end position="220"/>
    </location>
</feature>
<evidence type="ECO:0000256" key="6">
    <source>
        <dbReference type="ARBA" id="ARBA00023136"/>
    </source>
</evidence>
<name>A0A4Y8D3C2_9HELO</name>
<feature type="compositionally biased region" description="Basic and acidic residues" evidence="7">
    <location>
        <begin position="30"/>
        <end position="39"/>
    </location>
</feature>
<evidence type="ECO:0000256" key="8">
    <source>
        <dbReference type="SAM" id="Phobius"/>
    </source>
</evidence>
<accession>A0A4Y8D3C2</accession>
<dbReference type="GO" id="GO:0005739">
    <property type="term" value="C:mitochondrion"/>
    <property type="evidence" value="ECO:0007669"/>
    <property type="project" value="UniProtKB-SubCell"/>
</dbReference>
<keyword evidence="5" id="KW-0496">Mitochondrion</keyword>
<dbReference type="InterPro" id="IPR052374">
    <property type="entry name" value="SERAC1"/>
</dbReference>
<evidence type="ECO:0000256" key="1">
    <source>
        <dbReference type="ARBA" id="ARBA00004173"/>
    </source>
</evidence>
<evidence type="ECO:0000256" key="4">
    <source>
        <dbReference type="ARBA" id="ARBA00022824"/>
    </source>
</evidence>
<evidence type="ECO:0000313" key="10">
    <source>
        <dbReference type="Proteomes" id="UP000297299"/>
    </source>
</evidence>
<dbReference type="OrthoDB" id="5086500at2759"/>
<organism evidence="9 10">
    <name type="scientific">Botryotinia calthae</name>
    <dbReference type="NCBI Taxonomy" id="38488"/>
    <lineage>
        <taxon>Eukaryota</taxon>
        <taxon>Fungi</taxon>
        <taxon>Dikarya</taxon>
        <taxon>Ascomycota</taxon>
        <taxon>Pezizomycotina</taxon>
        <taxon>Leotiomycetes</taxon>
        <taxon>Helotiales</taxon>
        <taxon>Sclerotiniaceae</taxon>
        <taxon>Botryotinia</taxon>
    </lineage>
</organism>
<dbReference type="EMBL" id="PHWZ01000144">
    <property type="protein sequence ID" value="TEY64682.1"/>
    <property type="molecule type" value="Genomic_DNA"/>
</dbReference>
<dbReference type="STRING" id="38488.A0A4Y8D3C2"/>
<protein>
    <submittedName>
        <fullName evidence="9">Uncharacterized protein</fullName>
    </submittedName>
</protein>
<evidence type="ECO:0000313" key="9">
    <source>
        <dbReference type="EMBL" id="TEY64682.1"/>
    </source>
</evidence>
<comment type="caution">
    <text evidence="9">The sequence shown here is derived from an EMBL/GenBank/DDBJ whole genome shotgun (WGS) entry which is preliminary data.</text>
</comment>
<keyword evidence="10" id="KW-1185">Reference proteome</keyword>